<dbReference type="InterPro" id="IPR041854">
    <property type="entry name" value="BFD-like_2Fe2S-bd_dom_sf"/>
</dbReference>
<reference evidence="2 3" key="1">
    <citation type="submission" date="2023-12" db="EMBL/GenBank/DDBJ databases">
        <title>Whole genome sequencing of Paenibacillus phoenicis isolated from the Phoenix Mars Lander spacecraft assembly facility.</title>
        <authorList>
            <person name="Garcia A."/>
            <person name="Venkateswaran K."/>
        </authorList>
    </citation>
    <scope>NUCLEOTIDE SEQUENCE [LARGE SCALE GENOMIC DNA]</scope>
    <source>
        <strain evidence="2 3">3PO2SA</strain>
    </source>
</reference>
<evidence type="ECO:0000259" key="1">
    <source>
        <dbReference type="Pfam" id="PF18423"/>
    </source>
</evidence>
<evidence type="ECO:0000313" key="3">
    <source>
        <dbReference type="Proteomes" id="UP001292216"/>
    </source>
</evidence>
<evidence type="ECO:0000313" key="2">
    <source>
        <dbReference type="EMBL" id="MEA3570699.1"/>
    </source>
</evidence>
<dbReference type="RefSeq" id="WP_127575659.1">
    <property type="nucleotide sequence ID" value="NZ_CBCSKM010000018.1"/>
</dbReference>
<keyword evidence="3" id="KW-1185">Reference proteome</keyword>
<accession>A0ABU5PLA9</accession>
<proteinExistence type="predicted"/>
<gene>
    <name evidence="2" type="ORF">U9M73_11880</name>
</gene>
<protein>
    <submittedName>
        <fullName evidence="2">Copper chaperone Copz family protein</fullName>
    </submittedName>
</protein>
<dbReference type="Gene3D" id="1.10.10.1100">
    <property type="entry name" value="BFD-like [2Fe-2S]-binding domain"/>
    <property type="match status" value="1"/>
</dbReference>
<dbReference type="Gene3D" id="2.20.25.270">
    <property type="match status" value="1"/>
</dbReference>
<organism evidence="2 3">
    <name type="scientific">Paenibacillus phoenicis</name>
    <dbReference type="NCBI Taxonomy" id="554117"/>
    <lineage>
        <taxon>Bacteria</taxon>
        <taxon>Bacillati</taxon>
        <taxon>Bacillota</taxon>
        <taxon>Bacilli</taxon>
        <taxon>Bacillales</taxon>
        <taxon>Paenibacillaceae</taxon>
        <taxon>Paenibacillus</taxon>
    </lineage>
</organism>
<dbReference type="Proteomes" id="UP001292216">
    <property type="component" value="Unassembled WGS sequence"/>
</dbReference>
<name>A0ABU5PLA9_9BACL</name>
<dbReference type="EMBL" id="JAYERP010000001">
    <property type="protein sequence ID" value="MEA3570699.1"/>
    <property type="molecule type" value="Genomic_DNA"/>
</dbReference>
<dbReference type="Pfam" id="PF18423">
    <property type="entry name" value="zf_CopZ"/>
    <property type="match status" value="1"/>
</dbReference>
<comment type="caution">
    <text evidence="2">The sequence shown here is derived from an EMBL/GenBank/DDBJ whole genome shotgun (WGS) entry which is preliminary data.</text>
</comment>
<feature type="domain" description="CopZ zinc binding" evidence="1">
    <location>
        <begin position="16"/>
        <end position="76"/>
    </location>
</feature>
<dbReference type="NCBIfam" id="NF047645">
    <property type="entry name" value="CopZ_Nterm_CC"/>
    <property type="match status" value="1"/>
</dbReference>
<sequence>MDSCCQSSTDQSTIPTQCPVCHQKGKGIQLITLKAMLQPIALEIIHPECDYFFCINSSCEVIYFCELQTFERDMLKVSVYQKDDSMAVPVCYCFGWTRERIVQAVKENQQPIDRIREQVQANRCGCEVNNPQGSCCLGNVTTFIRSLDKS</sequence>
<dbReference type="CDD" id="cd10141">
    <property type="entry name" value="CopZ-like_Fer2_BFD-like"/>
    <property type="match status" value="1"/>
</dbReference>
<dbReference type="InterPro" id="IPR040890">
    <property type="entry name" value="Znf_CopZ"/>
</dbReference>